<dbReference type="InterPro" id="IPR013761">
    <property type="entry name" value="SAM/pointed_sf"/>
</dbReference>
<keyword evidence="13" id="KW-1185">Reference proteome</keyword>
<evidence type="ECO:0000256" key="2">
    <source>
        <dbReference type="ARBA" id="ARBA00022723"/>
    </source>
</evidence>
<dbReference type="InterPro" id="IPR002515">
    <property type="entry name" value="Znf_C2H2C"/>
</dbReference>
<dbReference type="GeneID" id="102802797"/>
<evidence type="ECO:0000259" key="12">
    <source>
        <dbReference type="PROSITE" id="PS50105"/>
    </source>
</evidence>
<dbReference type="PANTHER" id="PTHR12247">
    <property type="entry name" value="POLYCOMB GROUP PROTEIN"/>
    <property type="match status" value="1"/>
</dbReference>
<keyword evidence="9" id="KW-0539">Nucleus</keyword>
<evidence type="ECO:0000256" key="3">
    <source>
        <dbReference type="ARBA" id="ARBA00022737"/>
    </source>
</evidence>
<feature type="compositionally biased region" description="Pro residues" evidence="11">
    <location>
        <begin position="238"/>
        <end position="249"/>
    </location>
</feature>
<dbReference type="Pfam" id="PF02820">
    <property type="entry name" value="MBT"/>
    <property type="match status" value="3"/>
</dbReference>
<dbReference type="Gene3D" id="2.30.30.140">
    <property type="match status" value="3"/>
</dbReference>
<dbReference type="RefSeq" id="XP_006811109.1">
    <property type="nucleotide sequence ID" value="XM_006811046.1"/>
</dbReference>
<dbReference type="SUPFAM" id="SSF63748">
    <property type="entry name" value="Tudor/PWWP/MBT"/>
    <property type="match status" value="3"/>
</dbReference>
<dbReference type="PROSITE" id="PS51079">
    <property type="entry name" value="MBT"/>
    <property type="match status" value="3"/>
</dbReference>
<organism evidence="13 14">
    <name type="scientific">Saccoglossus kowalevskii</name>
    <name type="common">Acorn worm</name>
    <dbReference type="NCBI Taxonomy" id="10224"/>
    <lineage>
        <taxon>Eukaryota</taxon>
        <taxon>Metazoa</taxon>
        <taxon>Hemichordata</taxon>
        <taxon>Enteropneusta</taxon>
        <taxon>Harrimaniidae</taxon>
        <taxon>Saccoglossus</taxon>
    </lineage>
</organism>
<dbReference type="Pfam" id="PF00536">
    <property type="entry name" value="SAM_1"/>
    <property type="match status" value="1"/>
</dbReference>
<reference evidence="14" key="1">
    <citation type="submission" date="2025-08" db="UniProtKB">
        <authorList>
            <consortium name="RefSeq"/>
        </authorList>
    </citation>
    <scope>IDENTIFICATION</scope>
    <source>
        <tissue evidence="14">Testes</tissue>
    </source>
</reference>
<evidence type="ECO:0000256" key="9">
    <source>
        <dbReference type="ARBA" id="ARBA00023242"/>
    </source>
</evidence>
<protein>
    <submittedName>
        <fullName evidence="14">Lethal(3)malignant brain tumor-like protein 3-like</fullName>
    </submittedName>
</protein>
<dbReference type="CDD" id="cd20102">
    <property type="entry name" value="MBT_L3MBTL1-like_rpt2"/>
    <property type="match status" value="1"/>
</dbReference>
<keyword evidence="6" id="KW-0156">Chromatin regulator</keyword>
<feature type="repeat" description="MBT" evidence="10">
    <location>
        <begin position="602"/>
        <end position="697"/>
    </location>
</feature>
<keyword evidence="5" id="KW-0862">Zinc</keyword>
<dbReference type="InterPro" id="IPR036060">
    <property type="entry name" value="Znf_C2H2C_sf"/>
</dbReference>
<proteinExistence type="predicted"/>
<feature type="region of interest" description="Disordered" evidence="11">
    <location>
        <begin position="867"/>
        <end position="891"/>
    </location>
</feature>
<evidence type="ECO:0000313" key="13">
    <source>
        <dbReference type="Proteomes" id="UP000694865"/>
    </source>
</evidence>
<dbReference type="SMART" id="SM00454">
    <property type="entry name" value="SAM"/>
    <property type="match status" value="1"/>
</dbReference>
<feature type="repeat" description="MBT" evidence="10">
    <location>
        <begin position="402"/>
        <end position="486"/>
    </location>
</feature>
<feature type="compositionally biased region" description="Basic and acidic residues" evidence="11">
    <location>
        <begin position="95"/>
        <end position="172"/>
    </location>
</feature>
<comment type="subcellular location">
    <subcellularLocation>
        <location evidence="1">Nucleus</location>
    </subcellularLocation>
</comment>
<evidence type="ECO:0000256" key="4">
    <source>
        <dbReference type="ARBA" id="ARBA00022771"/>
    </source>
</evidence>
<dbReference type="InterPro" id="IPR004092">
    <property type="entry name" value="Mbt"/>
</dbReference>
<dbReference type="CDD" id="cd20103">
    <property type="entry name" value="MBT_L3MBTL1-like_rpt3"/>
    <property type="match status" value="1"/>
</dbReference>
<evidence type="ECO:0000256" key="7">
    <source>
        <dbReference type="ARBA" id="ARBA00023015"/>
    </source>
</evidence>
<evidence type="ECO:0000256" key="8">
    <source>
        <dbReference type="ARBA" id="ARBA00023163"/>
    </source>
</evidence>
<dbReference type="Proteomes" id="UP000694865">
    <property type="component" value="Unplaced"/>
</dbReference>
<dbReference type="SUPFAM" id="SSF47769">
    <property type="entry name" value="SAM/Pointed domain"/>
    <property type="match status" value="1"/>
</dbReference>
<dbReference type="Pfam" id="PF01530">
    <property type="entry name" value="zf-C2HC"/>
    <property type="match status" value="2"/>
</dbReference>
<dbReference type="InterPro" id="IPR050548">
    <property type="entry name" value="PcG_chromatin_remod_factors"/>
</dbReference>
<feature type="compositionally biased region" description="Polar residues" evidence="11">
    <location>
        <begin position="1"/>
        <end position="12"/>
    </location>
</feature>
<feature type="region of interest" description="Disordered" evidence="11">
    <location>
        <begin position="28"/>
        <end position="179"/>
    </location>
</feature>
<dbReference type="Gene3D" id="4.10.320.30">
    <property type="match status" value="2"/>
</dbReference>
<feature type="region of interest" description="Disordered" evidence="11">
    <location>
        <begin position="220"/>
        <end position="256"/>
    </location>
</feature>
<dbReference type="PROSITE" id="PS51802">
    <property type="entry name" value="ZF_CCHHC"/>
    <property type="match status" value="2"/>
</dbReference>
<dbReference type="SMART" id="SM00561">
    <property type="entry name" value="MBT"/>
    <property type="match status" value="3"/>
</dbReference>
<evidence type="ECO:0000256" key="5">
    <source>
        <dbReference type="ARBA" id="ARBA00022833"/>
    </source>
</evidence>
<evidence type="ECO:0000256" key="10">
    <source>
        <dbReference type="PROSITE-ProRule" id="PRU00459"/>
    </source>
</evidence>
<evidence type="ECO:0000256" key="6">
    <source>
        <dbReference type="ARBA" id="ARBA00022853"/>
    </source>
</evidence>
<dbReference type="Gene3D" id="1.10.150.50">
    <property type="entry name" value="Transcription Factor, Ets-1"/>
    <property type="match status" value="1"/>
</dbReference>
<feature type="domain" description="SAM" evidence="12">
    <location>
        <begin position="936"/>
        <end position="1000"/>
    </location>
</feature>
<gene>
    <name evidence="14" type="primary">LOC102802797</name>
</gene>
<dbReference type="SUPFAM" id="SSF103637">
    <property type="entry name" value="CCHHC domain"/>
    <property type="match status" value="2"/>
</dbReference>
<evidence type="ECO:0000256" key="11">
    <source>
        <dbReference type="SAM" id="MobiDB-lite"/>
    </source>
</evidence>
<keyword evidence="8" id="KW-0804">Transcription</keyword>
<feature type="compositionally biased region" description="Basic and acidic residues" evidence="11">
    <location>
        <begin position="868"/>
        <end position="883"/>
    </location>
</feature>
<keyword evidence="3" id="KW-0677">Repeat</keyword>
<name>A0ABM0LTL8_SACKO</name>
<feature type="repeat" description="MBT" evidence="10">
    <location>
        <begin position="493"/>
        <end position="593"/>
    </location>
</feature>
<feature type="region of interest" description="Disordered" evidence="11">
    <location>
        <begin position="1"/>
        <end position="20"/>
    </location>
</feature>
<evidence type="ECO:0000313" key="14">
    <source>
        <dbReference type="RefSeq" id="XP_006811109.1"/>
    </source>
</evidence>
<dbReference type="PANTHER" id="PTHR12247:SF131">
    <property type="entry name" value="LD05287P"/>
    <property type="match status" value="1"/>
</dbReference>
<dbReference type="CDD" id="cd09582">
    <property type="entry name" value="SAM_Scm-like-3MBT3_4"/>
    <property type="match status" value="1"/>
</dbReference>
<evidence type="ECO:0000256" key="1">
    <source>
        <dbReference type="ARBA" id="ARBA00004123"/>
    </source>
</evidence>
<keyword evidence="2" id="KW-0479">Metal-binding</keyword>
<dbReference type="InterPro" id="IPR038603">
    <property type="entry name" value="Znf_FCS_sf"/>
</dbReference>
<dbReference type="Gene3D" id="3.30.60.160">
    <property type="match status" value="1"/>
</dbReference>
<keyword evidence="7" id="KW-0805">Transcription regulation</keyword>
<accession>A0ABM0LTL8</accession>
<sequence>MATTVPEQSPSLDNPPAKKIKMEVTNEINSNELPNKQTEETPKVVSNGDTSPKEVVEKASSVVDKPVEEKKVVENNIPKESTASPETVAIVTNGESKEENKTDIEPVEKLETKETKEDGDEKNNEAKMDNNLEKKDNLEKIDNLEKKENLEEDNLEKKDSLETTDSLEKDGDAENSEESFDPIAMMEWKDGIATLPGSNLQFKMNEFGVLEIVSTVETENGGESVMTVGDKSKTLPPTSSPPPPTPSEDPTPQSQLLTTTSQPMTISMPATPTSSTTHIVSTTQSKTTFIIKSGDERICCCEQCGRYGLASEFCKSGRFCSQSCVGAFANKQGIVKKGTEKKPIHIIQLKKAKKRKIGQKGEDEERHGDLKLKIRVSRDGKDEDYRIGSDKVPTKYTKKKGFSWSTYIEQEKAIIAPTKLFKEVSPFPCSKNGFKQGMKLEGIDPKHPSMFCVLSVAETRGYRVRLHFDGYSECYDFWVNADSPDIRFTSETFNWGSYLKLSKAQAAPKHVFRNTKFDSVTPHGFRKGMKLEAVDQKNPMLICVATIADVMDNRFLVHFDAWDDSYDYWADPSSPYLHPVGWCQENGKVLTPPNDHPDPENFSWMDYLNKTKSVQVPARAFKPRQPAGFQVGMRLETVDKRNPTLIRVATITEVDNLRMRLHFDGWSDEYDYYVDDDSCDIHPPTWCVKTGHPLQPPINPVDLLVTPGQSGCPTPGCKGIGHIKGAKYTGHHSAFGCPYSQCNMNKDSALPDRLGGNPKNAAAAAAVAAAAAANENLADKKPIFLPIPQSPELKKCPTPGCDGSGHVTGKYTAHHRVSGCPLAEKNMSKIKLNFTENDEPTLFFNTQSIALGRGRRPKFKIRHHRDKMMRSSDGKIHHEHQSKDGSPSNLHNQLHQSVFMSAMTPYPAKDLPLCWEQHSKLLPGVSDITASEVSKWSTDQVSEFVKKLPGCEEHAQKFAEEQIDGEAFLLLTQTDIVKIMSIKLGPALKIYNAILILKSSDDTV</sequence>
<keyword evidence="4" id="KW-0863">Zinc-finger</keyword>
<dbReference type="InterPro" id="IPR001660">
    <property type="entry name" value="SAM"/>
</dbReference>
<dbReference type="PROSITE" id="PS50105">
    <property type="entry name" value="SAM_DOMAIN"/>
    <property type="match status" value="1"/>
</dbReference>
<dbReference type="CDD" id="cd20101">
    <property type="entry name" value="MBT_L3MBTL1-like_rpt1"/>
    <property type="match status" value="1"/>
</dbReference>